<dbReference type="AlphaFoldDB" id="A0AAU9SPE6"/>
<feature type="region of interest" description="Disordered" evidence="1">
    <location>
        <begin position="20"/>
        <end position="46"/>
    </location>
</feature>
<reference evidence="2 3" key="1">
    <citation type="submission" date="2022-03" db="EMBL/GenBank/DDBJ databases">
        <authorList>
            <person name="Nunn A."/>
            <person name="Chopra R."/>
            <person name="Nunn A."/>
            <person name="Contreras Garrido A."/>
        </authorList>
    </citation>
    <scope>NUCLEOTIDE SEQUENCE [LARGE SCALE GENOMIC DNA]</scope>
</reference>
<dbReference type="Proteomes" id="UP000836841">
    <property type="component" value="Chromosome 5"/>
</dbReference>
<evidence type="ECO:0000256" key="1">
    <source>
        <dbReference type="SAM" id="MobiDB-lite"/>
    </source>
</evidence>
<gene>
    <name evidence="2" type="ORF">TAV2_LOCUS18064</name>
</gene>
<feature type="non-terminal residue" evidence="2">
    <location>
        <position position="1"/>
    </location>
</feature>
<keyword evidence="3" id="KW-1185">Reference proteome</keyword>
<proteinExistence type="predicted"/>
<accession>A0AAU9SPE6</accession>
<sequence>CFPQSQDSQRLKIVTQLAVHTKEEEETEQQNPIKPSHSSSSSSSPNPMALPLPLIFLLFSHFFVSGIESTSFIMENKCEYTVWPGLLSNAGQHRMRRGSERVLSDGAEGDERRRGKTVDGLQKRSKIVSRSEPRTEGDYATRDVDNSCRRKYDVVAGGYIDDIRRCSGPEQRITVHVSPFVMWNHSHTRAGLLSDVAALLS</sequence>
<organism evidence="2 3">
    <name type="scientific">Thlaspi arvense</name>
    <name type="common">Field penny-cress</name>
    <dbReference type="NCBI Taxonomy" id="13288"/>
    <lineage>
        <taxon>Eukaryota</taxon>
        <taxon>Viridiplantae</taxon>
        <taxon>Streptophyta</taxon>
        <taxon>Embryophyta</taxon>
        <taxon>Tracheophyta</taxon>
        <taxon>Spermatophyta</taxon>
        <taxon>Magnoliopsida</taxon>
        <taxon>eudicotyledons</taxon>
        <taxon>Gunneridae</taxon>
        <taxon>Pentapetalae</taxon>
        <taxon>rosids</taxon>
        <taxon>malvids</taxon>
        <taxon>Brassicales</taxon>
        <taxon>Brassicaceae</taxon>
        <taxon>Thlaspideae</taxon>
        <taxon>Thlaspi</taxon>
    </lineage>
</organism>
<protein>
    <submittedName>
        <fullName evidence="2">Uncharacterized protein</fullName>
    </submittedName>
</protein>
<feature type="region of interest" description="Disordered" evidence="1">
    <location>
        <begin position="94"/>
        <end position="140"/>
    </location>
</feature>
<evidence type="ECO:0000313" key="2">
    <source>
        <dbReference type="EMBL" id="CAH2067471.1"/>
    </source>
</evidence>
<name>A0AAU9SPE6_THLAR</name>
<evidence type="ECO:0000313" key="3">
    <source>
        <dbReference type="Proteomes" id="UP000836841"/>
    </source>
</evidence>
<dbReference type="EMBL" id="OU466861">
    <property type="protein sequence ID" value="CAH2067471.1"/>
    <property type="molecule type" value="Genomic_DNA"/>
</dbReference>
<feature type="compositionally biased region" description="Basic and acidic residues" evidence="1">
    <location>
        <begin position="129"/>
        <end position="140"/>
    </location>
</feature>
<feature type="compositionally biased region" description="Basic and acidic residues" evidence="1">
    <location>
        <begin position="97"/>
        <end position="117"/>
    </location>
</feature>